<dbReference type="GO" id="GO:0006310">
    <property type="term" value="P:DNA recombination"/>
    <property type="evidence" value="ECO:0007669"/>
    <property type="project" value="UniProtKB-KW"/>
</dbReference>
<dbReference type="InterPro" id="IPR015094">
    <property type="entry name" value="Integrase_lambda-typ_DNA-bd_N"/>
</dbReference>
<feature type="domain" description="Tyr recombinase" evidence="5">
    <location>
        <begin position="171"/>
        <end position="357"/>
    </location>
</feature>
<accession>A0AAD2AU80</accession>
<reference evidence="6 7" key="1">
    <citation type="submission" date="2023-07" db="EMBL/GenBank/DDBJ databases">
        <authorList>
            <person name="Peeters C."/>
        </authorList>
    </citation>
    <scope>NUCLEOTIDE SEQUENCE [LARGE SCALE GENOMIC DNA]</scope>
    <source>
        <strain evidence="6 7">LMG 18091</strain>
    </source>
</reference>
<evidence type="ECO:0000313" key="7">
    <source>
        <dbReference type="Proteomes" id="UP001189915"/>
    </source>
</evidence>
<evidence type="ECO:0000256" key="2">
    <source>
        <dbReference type="ARBA" id="ARBA00022908"/>
    </source>
</evidence>
<dbReference type="InterPro" id="IPR002104">
    <property type="entry name" value="Integrase_catalytic"/>
</dbReference>
<dbReference type="InterPro" id="IPR013762">
    <property type="entry name" value="Integrase-like_cat_sf"/>
</dbReference>
<dbReference type="Gene3D" id="1.10.443.10">
    <property type="entry name" value="Intergrase catalytic core"/>
    <property type="match status" value="1"/>
</dbReference>
<dbReference type="Gene3D" id="1.10.150.130">
    <property type="match status" value="1"/>
</dbReference>
<dbReference type="GO" id="GO:0008907">
    <property type="term" value="F:integrase activity"/>
    <property type="evidence" value="ECO:0007669"/>
    <property type="project" value="InterPro"/>
</dbReference>
<evidence type="ECO:0000256" key="1">
    <source>
        <dbReference type="ARBA" id="ARBA00008857"/>
    </source>
</evidence>
<keyword evidence="4" id="KW-0233">DNA recombination</keyword>
<dbReference type="Pfam" id="PF09003">
    <property type="entry name" value="Arm-DNA-bind_1"/>
    <property type="match status" value="1"/>
</dbReference>
<dbReference type="SUPFAM" id="SSF56349">
    <property type="entry name" value="DNA breaking-rejoining enzymes"/>
    <property type="match status" value="1"/>
</dbReference>
<comment type="similarity">
    <text evidence="1">Belongs to the 'phage' integrase family.</text>
</comment>
<dbReference type="InterPro" id="IPR010998">
    <property type="entry name" value="Integrase_recombinase_N"/>
</dbReference>
<gene>
    <name evidence="6" type="ORF">LMG18091_01330</name>
</gene>
<protein>
    <recommendedName>
        <fullName evidence="5">Tyr recombinase domain-containing protein</fullName>
    </recommendedName>
</protein>
<dbReference type="PROSITE" id="PS51898">
    <property type="entry name" value="TYR_RECOMBINASE"/>
    <property type="match status" value="1"/>
</dbReference>
<dbReference type="AlphaFoldDB" id="A0AAD2AU80"/>
<comment type="caution">
    <text evidence="6">The sequence shown here is derived from an EMBL/GenBank/DDBJ whole genome shotgun (WGS) entry which is preliminary data.</text>
</comment>
<dbReference type="Gene3D" id="3.30.160.60">
    <property type="entry name" value="Classic Zinc Finger"/>
    <property type="match status" value="1"/>
</dbReference>
<keyword evidence="7" id="KW-1185">Reference proteome</keyword>
<evidence type="ECO:0000259" key="5">
    <source>
        <dbReference type="PROSITE" id="PS51898"/>
    </source>
</evidence>
<dbReference type="EMBL" id="CATWAF010000002">
    <property type="protein sequence ID" value="CAJ0690757.1"/>
    <property type="molecule type" value="Genomic_DNA"/>
</dbReference>
<dbReference type="SUPFAM" id="SSF54171">
    <property type="entry name" value="DNA-binding domain"/>
    <property type="match status" value="1"/>
</dbReference>
<dbReference type="RefSeq" id="WP_316869073.1">
    <property type="nucleotide sequence ID" value="NZ_CATWAF010000002.1"/>
</dbReference>
<keyword evidence="3" id="KW-0238">DNA-binding</keyword>
<organism evidence="6 7">
    <name type="scientific">Ralstonia wenshanensis</name>
    <dbReference type="NCBI Taxonomy" id="2842456"/>
    <lineage>
        <taxon>Bacteria</taxon>
        <taxon>Pseudomonadati</taxon>
        <taxon>Pseudomonadota</taxon>
        <taxon>Betaproteobacteria</taxon>
        <taxon>Burkholderiales</taxon>
        <taxon>Burkholderiaceae</taxon>
        <taxon>Ralstonia</taxon>
    </lineage>
</organism>
<keyword evidence="2" id="KW-0229">DNA integration</keyword>
<dbReference type="InterPro" id="IPR016177">
    <property type="entry name" value="DNA-bd_dom_sf"/>
</dbReference>
<evidence type="ECO:0000256" key="3">
    <source>
        <dbReference type="ARBA" id="ARBA00023125"/>
    </source>
</evidence>
<dbReference type="Pfam" id="PF00589">
    <property type="entry name" value="Phage_integrase"/>
    <property type="match status" value="1"/>
</dbReference>
<proteinExistence type="inferred from homology"/>
<dbReference type="InterPro" id="IPR011010">
    <property type="entry name" value="DNA_brk_join_enz"/>
</dbReference>
<name>A0AAD2AU80_9RALS</name>
<evidence type="ECO:0000256" key="4">
    <source>
        <dbReference type="ARBA" id="ARBA00023172"/>
    </source>
</evidence>
<dbReference type="Proteomes" id="UP001189915">
    <property type="component" value="Unassembled WGS sequence"/>
</dbReference>
<dbReference type="GO" id="GO:0003677">
    <property type="term" value="F:DNA binding"/>
    <property type="evidence" value="ECO:0007669"/>
    <property type="project" value="UniProtKB-KW"/>
</dbReference>
<evidence type="ECO:0000313" key="6">
    <source>
        <dbReference type="EMBL" id="CAJ0690757.1"/>
    </source>
</evidence>
<sequence>MAARPRIRKRANWPANLHEPREGYYTFRDPRDGKVHVLGRIPLAQAIFEVHEANAAIVSAPRKLIDRIQNPGTETVRDLLAKMPKDGLKPTTLASLKTQDSRIAEALGDVRCNELTIKAVSDFIEEMKDAGKKRLAQMIRGRLYIVCRKGMALGWMPSNPVEVIEKFSVKVQRKRLTLETFNRILEKAPEVTPWLERAMLLALVSGQDRSTIANWKRTSVQEDFAVVRRSKTELDIAIPLDIRLDVIGLSLRDVIARCKSTGVVSKYLIHHVRTNGATKRGSPIALNAISAAFARARRLASIDEKGAPTFHEIRSLAKRLYMEQGNVDTKALLGHLSESASNTYANPRGVAPVKVAISGQ</sequence>